<evidence type="ECO:0008006" key="2">
    <source>
        <dbReference type="Google" id="ProtNLM"/>
    </source>
</evidence>
<evidence type="ECO:0000313" key="1">
    <source>
        <dbReference type="EnsemblMetazoa" id="Aqu2.1.42335_001"/>
    </source>
</evidence>
<dbReference type="InterPro" id="IPR052055">
    <property type="entry name" value="Hepadnavirus_pol/RT"/>
</dbReference>
<protein>
    <recommendedName>
        <fullName evidence="2">Reverse transcriptase domain-containing protein</fullName>
    </recommendedName>
</protein>
<dbReference type="InterPro" id="IPR043502">
    <property type="entry name" value="DNA/RNA_pol_sf"/>
</dbReference>
<dbReference type="PANTHER" id="PTHR33050:SF7">
    <property type="entry name" value="RIBONUCLEASE H"/>
    <property type="match status" value="1"/>
</dbReference>
<dbReference type="AlphaFoldDB" id="A0A1X7VR78"/>
<dbReference type="InterPro" id="IPR043128">
    <property type="entry name" value="Rev_trsase/Diguanyl_cyclase"/>
</dbReference>
<accession>A0A1X7VR78</accession>
<sequence length="113" mass="12298">MGLFAKSGQLGQYRFIVDLSSPPGASINDGIDPELCLLSYSSVDEAICRVWACGPSAWMVKLVLKSAYQRVPVHPDDQQLFDMSWKGITFCDRALPFGLQSAPKLFTAAADGL</sequence>
<reference evidence="1" key="1">
    <citation type="submission" date="2017-05" db="UniProtKB">
        <authorList>
            <consortium name="EnsemblMetazoa"/>
        </authorList>
    </citation>
    <scope>IDENTIFICATION</scope>
</reference>
<dbReference type="Gene3D" id="3.10.10.10">
    <property type="entry name" value="HIV Type 1 Reverse Transcriptase, subunit A, domain 1"/>
    <property type="match status" value="1"/>
</dbReference>
<name>A0A1X7VR78_AMPQE</name>
<dbReference type="Gene3D" id="3.30.70.270">
    <property type="match status" value="1"/>
</dbReference>
<dbReference type="EnsemblMetazoa" id="Aqu2.1.42335_001">
    <property type="protein sequence ID" value="Aqu2.1.42335_001"/>
    <property type="gene ID" value="Aqu2.1.42335"/>
</dbReference>
<organism evidence="1">
    <name type="scientific">Amphimedon queenslandica</name>
    <name type="common">Sponge</name>
    <dbReference type="NCBI Taxonomy" id="400682"/>
    <lineage>
        <taxon>Eukaryota</taxon>
        <taxon>Metazoa</taxon>
        <taxon>Porifera</taxon>
        <taxon>Demospongiae</taxon>
        <taxon>Heteroscleromorpha</taxon>
        <taxon>Haplosclerida</taxon>
        <taxon>Niphatidae</taxon>
        <taxon>Amphimedon</taxon>
    </lineage>
</organism>
<dbReference type="SUPFAM" id="SSF56672">
    <property type="entry name" value="DNA/RNA polymerases"/>
    <property type="match status" value="1"/>
</dbReference>
<proteinExistence type="predicted"/>
<dbReference type="PANTHER" id="PTHR33050">
    <property type="entry name" value="REVERSE TRANSCRIPTASE DOMAIN-CONTAINING PROTEIN"/>
    <property type="match status" value="1"/>
</dbReference>
<dbReference type="InParanoid" id="A0A1X7VR78"/>